<feature type="region of interest" description="Disordered" evidence="14">
    <location>
        <begin position="1163"/>
        <end position="1214"/>
    </location>
</feature>
<evidence type="ECO:0000256" key="12">
    <source>
        <dbReference type="ARBA" id="ARBA00023235"/>
    </source>
</evidence>
<dbReference type="GO" id="GO:0005524">
    <property type="term" value="F:ATP binding"/>
    <property type="evidence" value="ECO:0007669"/>
    <property type="project" value="UniProtKB-KW"/>
</dbReference>
<evidence type="ECO:0000256" key="11">
    <source>
        <dbReference type="ARBA" id="ARBA00023204"/>
    </source>
</evidence>
<proteinExistence type="predicted"/>
<feature type="domain" description="Helicase ATP-binding" evidence="16">
    <location>
        <begin position="11"/>
        <end position="332"/>
    </location>
</feature>
<evidence type="ECO:0000256" key="9">
    <source>
        <dbReference type="ARBA" id="ARBA00023014"/>
    </source>
</evidence>
<dbReference type="GO" id="GO:0090657">
    <property type="term" value="P:telomeric loop disassembly"/>
    <property type="evidence" value="ECO:0007669"/>
    <property type="project" value="TreeGrafter"/>
</dbReference>
<dbReference type="Pfam" id="PF13307">
    <property type="entry name" value="Helicase_C_2"/>
    <property type="match status" value="1"/>
</dbReference>
<dbReference type="InterPro" id="IPR027417">
    <property type="entry name" value="P-loop_NTPase"/>
</dbReference>
<feature type="region of interest" description="Disordered" evidence="14">
    <location>
        <begin position="975"/>
        <end position="997"/>
    </location>
</feature>
<name>A0A7S0H0B7_MICPS</name>
<feature type="compositionally biased region" description="Basic and acidic residues" evidence="14">
    <location>
        <begin position="1166"/>
        <end position="1180"/>
    </location>
</feature>
<keyword evidence="4" id="KW-0227">DNA damage</keyword>
<evidence type="ECO:0008006" key="18">
    <source>
        <dbReference type="Google" id="ProtNLM"/>
    </source>
</evidence>
<dbReference type="GO" id="GO:0045910">
    <property type="term" value="P:negative regulation of DNA recombination"/>
    <property type="evidence" value="ECO:0007669"/>
    <property type="project" value="TreeGrafter"/>
</dbReference>
<dbReference type="InterPro" id="IPR006554">
    <property type="entry name" value="Helicase-like_DEXD_c2"/>
</dbReference>
<feature type="region of interest" description="Disordered" evidence="14">
    <location>
        <begin position="69"/>
        <end position="128"/>
    </location>
</feature>
<feature type="region of interest" description="Disordered" evidence="14">
    <location>
        <begin position="1026"/>
        <end position="1077"/>
    </location>
</feature>
<dbReference type="SUPFAM" id="SSF57850">
    <property type="entry name" value="RING/U-box"/>
    <property type="match status" value="1"/>
</dbReference>
<dbReference type="SMART" id="SM00491">
    <property type="entry name" value="HELICc2"/>
    <property type="match status" value="1"/>
</dbReference>
<dbReference type="GO" id="GO:0070182">
    <property type="term" value="F:DNA polymerase binding"/>
    <property type="evidence" value="ECO:0007669"/>
    <property type="project" value="TreeGrafter"/>
</dbReference>
<keyword evidence="5" id="KW-0378">Hydrolase</keyword>
<dbReference type="GO" id="GO:0010569">
    <property type="term" value="P:regulation of double-strand break repair via homologous recombination"/>
    <property type="evidence" value="ECO:0007669"/>
    <property type="project" value="TreeGrafter"/>
</dbReference>
<evidence type="ECO:0000256" key="6">
    <source>
        <dbReference type="ARBA" id="ARBA00022806"/>
    </source>
</evidence>
<dbReference type="PANTHER" id="PTHR11472">
    <property type="entry name" value="DNA REPAIR DEAD HELICASE RAD3/XP-D SUBFAMILY MEMBER"/>
    <property type="match status" value="1"/>
</dbReference>
<keyword evidence="2" id="KW-0479">Metal-binding</keyword>
<feature type="compositionally biased region" description="Polar residues" evidence="14">
    <location>
        <begin position="1051"/>
        <end position="1068"/>
    </location>
</feature>
<dbReference type="GO" id="GO:0051539">
    <property type="term" value="F:4 iron, 4 sulfur cluster binding"/>
    <property type="evidence" value="ECO:0007669"/>
    <property type="project" value="UniProtKB-KW"/>
</dbReference>
<dbReference type="Pfam" id="PF06733">
    <property type="entry name" value="DEAD_2"/>
    <property type="match status" value="1"/>
</dbReference>
<dbReference type="InterPro" id="IPR010614">
    <property type="entry name" value="RAD3-like_helicase_DEAD"/>
</dbReference>
<keyword evidence="13" id="KW-0863">Zinc-finger</keyword>
<keyword evidence="9" id="KW-0411">Iron-sulfur</keyword>
<feature type="region of interest" description="Disordered" evidence="14">
    <location>
        <begin position="895"/>
        <end position="936"/>
    </location>
</feature>
<dbReference type="GO" id="GO:0006281">
    <property type="term" value="P:DNA repair"/>
    <property type="evidence" value="ECO:0007669"/>
    <property type="project" value="UniProtKB-KW"/>
</dbReference>
<dbReference type="InterPro" id="IPR001841">
    <property type="entry name" value="Znf_RING"/>
</dbReference>
<keyword evidence="12" id="KW-0413">Isomerase</keyword>
<dbReference type="GO" id="GO:0008270">
    <property type="term" value="F:zinc ion binding"/>
    <property type="evidence" value="ECO:0007669"/>
    <property type="project" value="UniProtKB-KW"/>
</dbReference>
<keyword evidence="11" id="KW-0234">DNA repair</keyword>
<dbReference type="GO" id="GO:0003677">
    <property type="term" value="F:DNA binding"/>
    <property type="evidence" value="ECO:0007669"/>
    <property type="project" value="UniProtKB-KW"/>
</dbReference>
<protein>
    <recommendedName>
        <fullName evidence="18">DNA helicase</fullName>
    </recommendedName>
</protein>
<keyword evidence="3" id="KW-0547">Nucleotide-binding</keyword>
<feature type="compositionally biased region" description="Gly residues" evidence="14">
    <location>
        <begin position="70"/>
        <end position="81"/>
    </location>
</feature>
<accession>A0A7S0H0B7</accession>
<evidence type="ECO:0000313" key="17">
    <source>
        <dbReference type="EMBL" id="CAD8451326.1"/>
    </source>
</evidence>
<evidence type="ECO:0000259" key="15">
    <source>
        <dbReference type="PROSITE" id="PS50089"/>
    </source>
</evidence>
<evidence type="ECO:0000256" key="5">
    <source>
        <dbReference type="ARBA" id="ARBA00022801"/>
    </source>
</evidence>
<dbReference type="CDD" id="cd18788">
    <property type="entry name" value="SF2_C_XPD"/>
    <property type="match status" value="1"/>
</dbReference>
<dbReference type="CDD" id="cd16449">
    <property type="entry name" value="RING-HC"/>
    <property type="match status" value="1"/>
</dbReference>
<dbReference type="SUPFAM" id="SSF52540">
    <property type="entry name" value="P-loop containing nucleoside triphosphate hydrolases"/>
    <property type="match status" value="2"/>
</dbReference>
<evidence type="ECO:0000256" key="14">
    <source>
        <dbReference type="SAM" id="MobiDB-lite"/>
    </source>
</evidence>
<dbReference type="InterPro" id="IPR014013">
    <property type="entry name" value="Helic_SF1/SF2_ATP-bd_DinG/Rad3"/>
</dbReference>
<sequence length="1291" mass="137422">MPQHSLTVGGQTYEVDFPYAPYDCQLTMMEKVLESLTTGRNALLESPTGTGKTLCLLCAALGWREAHARQGGGVPRGGNPRGIGQSFDASRAPGDAADASASGSAGAGISTDRGDTNRAPPPSESRGPVIIYASRTHSQLAQVIKELKATKYRPRMAVLGSRTQMCVHKEVRRLTGVAQQTACRQKTESRTCAHYNETDRFLRSDPEYGKREPVDIEDLVKLGEKGKVGGGCGPCPYYASQDMAARADIVFAPYNYLIDPKLRETFGNRVRWNDAVLLFDEAHNVEGACAEAASFELPAANLAAAVREAQEAFELAAAEEELSAHAAEPDRLLFNARGRGGDDGFGGTGEKLGVNGMKRVDGGDRDGLTKRTALEYKQLRGILLALESKIASELDKGSVKSPGTSAFAEKAHFAKELVKPCAYFFDVLASLRITDEPAIAVSDVGEGGGGVKKVSSVQLLVAVMRDAALLLASEAASGGAQAKSRVSSFRLVEVADALEKAFAVRKSGQMESFRVRIGTPDTPFSNSHRGGFSGGGSGSATHGGPTLSFWCFTPGVAMRALKDKGARCVVLASGTLSPMSSFASELALPFPVRLENPHVIAPDQVWGGVVPVGPSGKRLNSSYRFRDTDEYKAELGNAIVNFARVVPDGLLVFFPSYGVMRACVEFWRSHGAPSVWDRICNAKHAVVEPQDKKEFAAAFAEFNAALGLRRAKGQNERAGDDDGGVENGVARHRGGAAFFAVCRGKVSEGIDFPDKAGRAVILTGIPYAPKADAKVRLKRSFLDEKKAASERESNTIDARERGDRVLLSGEAWYSQSAMRAVNQALGRVIRHRHDHGAVILLDERFGYGDTRNQLSVWLRPAIQSFDAFGPAAAQLSRFFKRCATRARDEHEKHLVAAGDDASARGSPNSAGGERNINSKRAAGETSAGAAKEGAPSLFGGAIPKRFRVDPDAAPPAYPRAKDGRTPVGLIAALTSGSRGNREGDTFPGGPNEGAVKRTDEKLMRAGNAAAASVKKSGSLSAMLARARDVSAPPTRGSEETPNVNGDAAHLNGSQTPSTTVTQKSFLSSDRQEQDVATRGGAICVDPVRLFMRRARHELSAASHDALQRALRDFKANGDAAAVLRAANRLLRAEEDPSKNGLYAMFAVLVPETHKRAHAAHLNALRARKDGESEKDSDAASKKMSPPPKRARVASSSLSRDPPDPPKTASSTRSASVAASVAVARPPPRCVLCGNACRKPFEAKCGHPACYACWLAHIAGRTGAVSGSSSQCACPSCHQPVIKRQLTKVFFT</sequence>
<dbReference type="PANTHER" id="PTHR11472:SF34">
    <property type="entry name" value="REGULATOR OF TELOMERE ELONGATION HELICASE 1"/>
    <property type="match status" value="1"/>
</dbReference>
<keyword evidence="8" id="KW-0408">Iron</keyword>
<feature type="compositionally biased region" description="Low complexity" evidence="14">
    <location>
        <begin position="82"/>
        <end position="108"/>
    </location>
</feature>
<feature type="domain" description="RING-type" evidence="15">
    <location>
        <begin position="1229"/>
        <end position="1277"/>
    </location>
</feature>
<dbReference type="PROSITE" id="PS51193">
    <property type="entry name" value="HELICASE_ATP_BIND_2"/>
    <property type="match status" value="1"/>
</dbReference>
<keyword evidence="6" id="KW-0347">Helicase</keyword>
<evidence type="ECO:0000256" key="8">
    <source>
        <dbReference type="ARBA" id="ARBA00023004"/>
    </source>
</evidence>
<dbReference type="EMBL" id="HBEN01014544">
    <property type="protein sequence ID" value="CAD8451326.1"/>
    <property type="molecule type" value="Transcribed_RNA"/>
</dbReference>
<dbReference type="InterPro" id="IPR045028">
    <property type="entry name" value="DinG/Rad3-like"/>
</dbReference>
<dbReference type="GO" id="GO:0003678">
    <property type="term" value="F:DNA helicase activity"/>
    <property type="evidence" value="ECO:0007669"/>
    <property type="project" value="InterPro"/>
</dbReference>
<dbReference type="PROSITE" id="PS50089">
    <property type="entry name" value="ZF_RING_2"/>
    <property type="match status" value="1"/>
</dbReference>
<evidence type="ECO:0000256" key="1">
    <source>
        <dbReference type="ARBA" id="ARBA00022485"/>
    </source>
</evidence>
<evidence type="ECO:0000256" key="4">
    <source>
        <dbReference type="ARBA" id="ARBA00022763"/>
    </source>
</evidence>
<gene>
    <name evidence="17" type="ORF">MSP1401_LOCUS12136</name>
</gene>
<evidence type="ECO:0000256" key="3">
    <source>
        <dbReference type="ARBA" id="ARBA00022741"/>
    </source>
</evidence>
<keyword evidence="1" id="KW-0004">4Fe-4S</keyword>
<evidence type="ECO:0000256" key="10">
    <source>
        <dbReference type="ARBA" id="ARBA00023125"/>
    </source>
</evidence>
<dbReference type="SMART" id="SM00488">
    <property type="entry name" value="DEXDc2"/>
    <property type="match status" value="1"/>
</dbReference>
<evidence type="ECO:0000256" key="2">
    <source>
        <dbReference type="ARBA" id="ARBA00022723"/>
    </source>
</evidence>
<evidence type="ECO:0000256" key="7">
    <source>
        <dbReference type="ARBA" id="ARBA00022840"/>
    </source>
</evidence>
<keyword evidence="10" id="KW-0238">DNA-binding</keyword>
<evidence type="ECO:0000259" key="16">
    <source>
        <dbReference type="PROSITE" id="PS51193"/>
    </source>
</evidence>
<dbReference type="InterPro" id="IPR006555">
    <property type="entry name" value="ATP-dep_Helicase_C"/>
</dbReference>
<keyword evidence="7" id="KW-0067">ATP-binding</keyword>
<dbReference type="GO" id="GO:1904430">
    <property type="term" value="P:negative regulation of t-circle formation"/>
    <property type="evidence" value="ECO:0007669"/>
    <property type="project" value="TreeGrafter"/>
</dbReference>
<dbReference type="GO" id="GO:0005634">
    <property type="term" value="C:nucleus"/>
    <property type="evidence" value="ECO:0007669"/>
    <property type="project" value="TreeGrafter"/>
</dbReference>
<evidence type="ECO:0000256" key="13">
    <source>
        <dbReference type="PROSITE-ProRule" id="PRU00175"/>
    </source>
</evidence>
<organism evidence="17">
    <name type="scientific">Micromonas pusilla</name>
    <name type="common">Picoplanktonic green alga</name>
    <name type="synonym">Chromulina pusilla</name>
    <dbReference type="NCBI Taxonomy" id="38833"/>
    <lineage>
        <taxon>Eukaryota</taxon>
        <taxon>Viridiplantae</taxon>
        <taxon>Chlorophyta</taxon>
        <taxon>Mamiellophyceae</taxon>
        <taxon>Mamiellales</taxon>
        <taxon>Mamiellaceae</taxon>
        <taxon>Micromonas</taxon>
    </lineage>
</organism>
<keyword evidence="13" id="KW-0862">Zinc</keyword>
<dbReference type="GO" id="GO:0016818">
    <property type="term" value="F:hydrolase activity, acting on acid anhydrides, in phosphorus-containing anhydrides"/>
    <property type="evidence" value="ECO:0007669"/>
    <property type="project" value="InterPro"/>
</dbReference>
<reference evidence="17" key="1">
    <citation type="submission" date="2021-01" db="EMBL/GenBank/DDBJ databases">
        <authorList>
            <person name="Corre E."/>
            <person name="Pelletier E."/>
            <person name="Niang G."/>
            <person name="Scheremetjew M."/>
            <person name="Finn R."/>
            <person name="Kale V."/>
            <person name="Holt S."/>
            <person name="Cochrane G."/>
            <person name="Meng A."/>
            <person name="Brown T."/>
            <person name="Cohen L."/>
        </authorList>
    </citation>
    <scope>NUCLEOTIDE SEQUENCE</scope>
    <source>
        <strain evidence="17">CCAC1681</strain>
    </source>
</reference>
<dbReference type="Gene3D" id="3.40.50.300">
    <property type="entry name" value="P-loop containing nucleotide triphosphate hydrolases"/>
    <property type="match status" value="2"/>
</dbReference>